<evidence type="ECO:0000256" key="7">
    <source>
        <dbReference type="SAM" id="MobiDB-lite"/>
    </source>
</evidence>
<evidence type="ECO:0000256" key="1">
    <source>
        <dbReference type="ARBA" id="ARBA00004123"/>
    </source>
</evidence>
<dbReference type="GO" id="GO:0010150">
    <property type="term" value="P:leaf senescence"/>
    <property type="evidence" value="ECO:0007669"/>
    <property type="project" value="UniProtKB-ARBA"/>
</dbReference>
<dbReference type="AlphaFoldDB" id="A0A103XG35"/>
<dbReference type="GO" id="GO:0009751">
    <property type="term" value="P:response to salicylic acid"/>
    <property type="evidence" value="ECO:0007669"/>
    <property type="project" value="UniProtKB-ARBA"/>
</dbReference>
<evidence type="ECO:0000256" key="2">
    <source>
        <dbReference type="ARBA" id="ARBA00023015"/>
    </source>
</evidence>
<dbReference type="OMA" id="FEIAYKG"/>
<evidence type="ECO:0000259" key="8">
    <source>
        <dbReference type="PROSITE" id="PS50811"/>
    </source>
</evidence>
<dbReference type="PANTHER" id="PTHR32096:SF36">
    <property type="entry name" value="WRKY TRANSCRIPTION FACTOR 41-RELATED"/>
    <property type="match status" value="1"/>
</dbReference>
<dbReference type="EMBL" id="LEKV01005119">
    <property type="protein sequence ID" value="KVH90002.1"/>
    <property type="molecule type" value="Genomic_DNA"/>
</dbReference>
<feature type="region of interest" description="Disordered" evidence="7">
    <location>
        <begin position="194"/>
        <end position="239"/>
    </location>
</feature>
<dbReference type="PROSITE" id="PS50811">
    <property type="entry name" value="WRKY"/>
    <property type="match status" value="1"/>
</dbReference>
<dbReference type="GO" id="GO:0042542">
    <property type="term" value="P:response to hydrogen peroxide"/>
    <property type="evidence" value="ECO:0007669"/>
    <property type="project" value="UniProtKB-ARBA"/>
</dbReference>
<dbReference type="GO" id="GO:0003700">
    <property type="term" value="F:DNA-binding transcription factor activity"/>
    <property type="evidence" value="ECO:0007669"/>
    <property type="project" value="InterPro"/>
</dbReference>
<evidence type="ECO:0000256" key="3">
    <source>
        <dbReference type="ARBA" id="ARBA00023125"/>
    </source>
</evidence>
<accession>A0A103XG35</accession>
<feature type="compositionally biased region" description="Basic and acidic residues" evidence="7">
    <location>
        <begin position="209"/>
        <end position="218"/>
    </location>
</feature>
<keyword evidence="5" id="KW-0539">Nucleus</keyword>
<keyword evidence="4" id="KW-0804">Transcription</keyword>
<dbReference type="GO" id="GO:0010193">
    <property type="term" value="P:response to ozone"/>
    <property type="evidence" value="ECO:0007669"/>
    <property type="project" value="UniProtKB-ARBA"/>
</dbReference>
<dbReference type="Gramene" id="KVH90002">
    <property type="protein sequence ID" value="KVH90002"/>
    <property type="gene ID" value="Ccrd_008008"/>
</dbReference>
<protein>
    <submittedName>
        <fullName evidence="9">DNA-binding WRKY</fullName>
    </submittedName>
</protein>
<comment type="caution">
    <text evidence="9">The sequence shown here is derived from an EMBL/GenBank/DDBJ whole genome shotgun (WGS) entry which is preliminary data.</text>
</comment>
<dbReference type="InterPro" id="IPR003657">
    <property type="entry name" value="WRKY_dom"/>
</dbReference>
<reference evidence="9 10" key="1">
    <citation type="journal article" date="2016" name="Sci. Rep.">
        <title>The genome sequence of the outbreeding globe artichoke constructed de novo incorporating a phase-aware low-pass sequencing strategy of F1 progeny.</title>
        <authorList>
            <person name="Scaglione D."/>
            <person name="Reyes-Chin-Wo S."/>
            <person name="Acquadro A."/>
            <person name="Froenicke L."/>
            <person name="Portis E."/>
            <person name="Beitel C."/>
            <person name="Tirone M."/>
            <person name="Mauro R."/>
            <person name="Lo Monaco A."/>
            <person name="Mauromicale G."/>
            <person name="Faccioli P."/>
            <person name="Cattivelli L."/>
            <person name="Rieseberg L."/>
            <person name="Michelmore R."/>
            <person name="Lanteri S."/>
        </authorList>
    </citation>
    <scope>NUCLEOTIDE SEQUENCE [LARGE SCALE GENOMIC DNA]</scope>
    <source>
        <strain evidence="9">2C</strain>
    </source>
</reference>
<keyword evidence="2" id="KW-0805">Transcription regulation</keyword>
<dbReference type="SUPFAM" id="SSF118290">
    <property type="entry name" value="WRKY DNA-binding domain"/>
    <property type="match status" value="1"/>
</dbReference>
<dbReference type="GO" id="GO:0000976">
    <property type="term" value="F:transcription cis-regulatory region binding"/>
    <property type="evidence" value="ECO:0007669"/>
    <property type="project" value="TreeGrafter"/>
</dbReference>
<comment type="subcellular location">
    <subcellularLocation>
        <location evidence="1">Nucleus</location>
    </subcellularLocation>
</comment>
<dbReference type="FunFam" id="2.20.25.80:FF:000009">
    <property type="entry name" value="WRKY transcription factor 53"/>
    <property type="match status" value="1"/>
</dbReference>
<organism evidence="9 10">
    <name type="scientific">Cynara cardunculus var. scolymus</name>
    <name type="common">Globe artichoke</name>
    <name type="synonym">Cynara scolymus</name>
    <dbReference type="NCBI Taxonomy" id="59895"/>
    <lineage>
        <taxon>Eukaryota</taxon>
        <taxon>Viridiplantae</taxon>
        <taxon>Streptophyta</taxon>
        <taxon>Embryophyta</taxon>
        <taxon>Tracheophyta</taxon>
        <taxon>Spermatophyta</taxon>
        <taxon>Magnoliopsida</taxon>
        <taxon>eudicotyledons</taxon>
        <taxon>Gunneridae</taxon>
        <taxon>Pentapetalae</taxon>
        <taxon>asterids</taxon>
        <taxon>campanulids</taxon>
        <taxon>Asterales</taxon>
        <taxon>Asteraceae</taxon>
        <taxon>Carduoideae</taxon>
        <taxon>Cardueae</taxon>
        <taxon>Carduinae</taxon>
        <taxon>Cynara</taxon>
    </lineage>
</organism>
<evidence type="ECO:0000313" key="10">
    <source>
        <dbReference type="Proteomes" id="UP000243975"/>
    </source>
</evidence>
<dbReference type="SMART" id="SM00774">
    <property type="entry name" value="WRKY"/>
    <property type="match status" value="1"/>
</dbReference>
<feature type="compositionally biased region" description="Basic residues" evidence="7">
    <location>
        <begin position="219"/>
        <end position="230"/>
    </location>
</feature>
<dbReference type="InterPro" id="IPR044810">
    <property type="entry name" value="WRKY_plant"/>
</dbReference>
<evidence type="ECO:0000256" key="4">
    <source>
        <dbReference type="ARBA" id="ARBA00023163"/>
    </source>
</evidence>
<keyword evidence="10" id="KW-1185">Reference proteome</keyword>
<dbReference type="Proteomes" id="UP000243975">
    <property type="component" value="Unassembled WGS sequence"/>
</dbReference>
<feature type="domain" description="WRKY" evidence="8">
    <location>
        <begin position="129"/>
        <end position="192"/>
    </location>
</feature>
<evidence type="ECO:0000313" key="9">
    <source>
        <dbReference type="EMBL" id="KVH90002.1"/>
    </source>
</evidence>
<evidence type="ECO:0000256" key="5">
    <source>
        <dbReference type="ARBA" id="ARBA00023242"/>
    </source>
</evidence>
<dbReference type="Pfam" id="PF03106">
    <property type="entry name" value="WRKY"/>
    <property type="match status" value="1"/>
</dbReference>
<proteinExistence type="inferred from homology"/>
<keyword evidence="3 9" id="KW-0238">DNA-binding</keyword>
<gene>
    <name evidence="9" type="ORF">Ccrd_008008</name>
</gene>
<sequence length="342" mass="38356">MDTACVSEQNTVIHELTQGIQMAKQLRSNLNSPQVRDFLIHNILSSYDKILLVLKSADSAGPPTPGLLDSPISGGSLQSGGFEFGQLVDDQLGQNVVSRKRPLICFLDWCNRKASTEWEDQVRISTDDGLEGKTDDGYNWRKYGQKLILGSKYPRSYYRCTYRKAKNCLATKQVQRTDEVPAVFEIAYKGKHTCNHGPTQSAAPSPASPEKHEIEPPHHYHHHHHHHHHQSSPNPSEVLSDFKANLSVNTTDLGATDPSSFSFSPTPFGILESCQELLFPNHFDDELLQGYSPPFISPATSELNLFSDWNSLPMMDFPTDPEDTFSNYKFSNSYLLEGCSLR</sequence>
<name>A0A103XG35_CYNCS</name>
<dbReference type="Gene3D" id="2.20.25.80">
    <property type="entry name" value="WRKY domain"/>
    <property type="match status" value="1"/>
</dbReference>
<dbReference type="GO" id="GO:0005634">
    <property type="term" value="C:nucleus"/>
    <property type="evidence" value="ECO:0007669"/>
    <property type="project" value="UniProtKB-SubCell"/>
</dbReference>
<dbReference type="PANTHER" id="PTHR32096">
    <property type="entry name" value="WRKY TRANSCRIPTION FACTOR 30-RELATED-RELATED"/>
    <property type="match status" value="1"/>
</dbReference>
<dbReference type="InterPro" id="IPR036576">
    <property type="entry name" value="WRKY_dom_sf"/>
</dbReference>
<comment type="similarity">
    <text evidence="6">Belongs to the WRKY group III family.</text>
</comment>
<evidence type="ECO:0000256" key="6">
    <source>
        <dbReference type="ARBA" id="ARBA00060850"/>
    </source>
</evidence>
<dbReference type="STRING" id="59895.A0A103XG35"/>